<gene>
    <name evidence="8 10" type="primary">ectC</name>
    <name evidence="10" type="ORF">JIR001_28590</name>
</gene>
<evidence type="ECO:0000256" key="8">
    <source>
        <dbReference type="HAMAP-Rule" id="MF_01255"/>
    </source>
</evidence>
<evidence type="ECO:0000256" key="6">
    <source>
        <dbReference type="ARBA" id="ARBA00033271"/>
    </source>
</evidence>
<dbReference type="EMBL" id="AP024601">
    <property type="protein sequence ID" value="BCU83076.1"/>
    <property type="molecule type" value="Genomic_DNA"/>
</dbReference>
<dbReference type="GO" id="GO:0033990">
    <property type="term" value="F:ectoine synthase activity"/>
    <property type="evidence" value="ECO:0007669"/>
    <property type="project" value="UniProtKB-EC"/>
</dbReference>
<dbReference type="GO" id="GO:0019491">
    <property type="term" value="P:ectoine biosynthetic process"/>
    <property type="evidence" value="ECO:0007669"/>
    <property type="project" value="UniProtKB-UniRule"/>
</dbReference>
<evidence type="ECO:0000256" key="3">
    <source>
        <dbReference type="ARBA" id="ARBA00013192"/>
    </source>
</evidence>
<dbReference type="InterPro" id="IPR011051">
    <property type="entry name" value="RmlC_Cupin_sf"/>
</dbReference>
<dbReference type="NCBIfam" id="NF009806">
    <property type="entry name" value="PRK13290.1"/>
    <property type="match status" value="1"/>
</dbReference>
<evidence type="ECO:0000256" key="1">
    <source>
        <dbReference type="ARBA" id="ARBA00005181"/>
    </source>
</evidence>
<evidence type="ECO:0000256" key="4">
    <source>
        <dbReference type="ARBA" id="ARBA00019707"/>
    </source>
</evidence>
<dbReference type="KEGG" id="pabs:JIR001_28590"/>
<dbReference type="CDD" id="cd06978">
    <property type="entry name" value="cupin_EctC"/>
    <property type="match status" value="1"/>
</dbReference>
<evidence type="ECO:0000313" key="10">
    <source>
        <dbReference type="EMBL" id="BCU83076.1"/>
    </source>
</evidence>
<accession>A0A8D5UIH6</accession>
<comment type="function">
    <text evidence="8">Catalyzes the circularization of gamma-N-acetyl-alpha,gamma-diaminobutyric acid (ADABA) to ectoine (1,4,5,6-tetrahydro-2-methyl-4-pyrimidine carboxylic acid), which is an excellent osmoprotectant.</text>
</comment>
<reference evidence="10" key="2">
    <citation type="journal article" date="2021" name="Microbiol. Resour. Announc.">
        <title>Complete Genome Sequence of Polycladomyces abyssicola JIR-001T, Isolated from Hemipelagic Sediment in Deep Seawater.</title>
        <authorList>
            <person name="Tsubouchi T."/>
            <person name="Kaneko Y."/>
        </authorList>
    </citation>
    <scope>NUCLEOTIDE SEQUENCE</scope>
    <source>
        <strain evidence="10">JIR-001</strain>
    </source>
</reference>
<keyword evidence="5 8" id="KW-0456">Lyase</keyword>
<proteinExistence type="inferred from homology"/>
<evidence type="ECO:0000256" key="5">
    <source>
        <dbReference type="ARBA" id="ARBA00023239"/>
    </source>
</evidence>
<evidence type="ECO:0000313" key="11">
    <source>
        <dbReference type="Proteomes" id="UP000677436"/>
    </source>
</evidence>
<keyword evidence="11" id="KW-1185">Reference proteome</keyword>
<reference evidence="10" key="1">
    <citation type="journal article" date="2013" name="Int. J. Syst. Evol. Microbiol.">
        <title>Polycladomyces abyssicola gen. nov., sp. nov., a thermophilic filamentous bacterium isolated from hemipelagic sediment.</title>
        <authorList>
            <person name="Tsubouchi T."/>
            <person name="Shimane Y."/>
            <person name="Mori K."/>
            <person name="Usui K."/>
            <person name="Hiraki T."/>
            <person name="Tame A."/>
            <person name="Uematsu K."/>
            <person name="Maruyama T."/>
            <person name="Hatada Y."/>
        </authorList>
    </citation>
    <scope>NUCLEOTIDE SEQUENCE</scope>
    <source>
        <strain evidence="10">JIR-001</strain>
    </source>
</reference>
<name>A0A8D5UIH6_9BACL</name>
<comment type="similarity">
    <text evidence="2 8">Belongs to the ectoine synthase family.</text>
</comment>
<dbReference type="HAMAP" id="MF_01255">
    <property type="entry name" value="Ectoine_synth"/>
    <property type="match status" value="1"/>
</dbReference>
<dbReference type="EC" id="4.2.1.108" evidence="3 8"/>
<organism evidence="10 11">
    <name type="scientific">Polycladomyces abyssicola</name>
    <dbReference type="NCBI Taxonomy" id="1125966"/>
    <lineage>
        <taxon>Bacteria</taxon>
        <taxon>Bacillati</taxon>
        <taxon>Bacillota</taxon>
        <taxon>Bacilli</taxon>
        <taxon>Bacillales</taxon>
        <taxon>Thermoactinomycetaceae</taxon>
        <taxon>Polycladomyces</taxon>
    </lineage>
</organism>
<evidence type="ECO:0000256" key="9">
    <source>
        <dbReference type="SAM" id="MobiDB-lite"/>
    </source>
</evidence>
<evidence type="ECO:0000256" key="7">
    <source>
        <dbReference type="ARBA" id="ARBA00048714"/>
    </source>
</evidence>
<dbReference type="Gene3D" id="2.60.120.10">
    <property type="entry name" value="Jelly Rolls"/>
    <property type="match status" value="1"/>
</dbReference>
<sequence length="157" mass="17925">MIVKHLNDIIGTKDDVDTETWNSRRLLLKKDGMGFSMHDTIIKAGTETTIWYKNHVEAVYCIEGEGEIEVVKDGTVYPIQPGTLYALDGHEKHYLRAKSDMRMVCVFNPPLTGQEVHDEEGVYPIIEEESQEYQQKAYPGERAQRVEKQAVRGELGQ</sequence>
<dbReference type="SUPFAM" id="SSF51182">
    <property type="entry name" value="RmlC-like cupins"/>
    <property type="match status" value="1"/>
</dbReference>
<comment type="pathway">
    <text evidence="1 8">Amine and polyamine biosynthesis; ectoine biosynthesis; L-ectoine from L-aspartate 4-semialdehyde: step 3/3.</text>
</comment>
<dbReference type="InterPro" id="IPR014710">
    <property type="entry name" value="RmlC-like_jellyroll"/>
</dbReference>
<feature type="compositionally biased region" description="Basic and acidic residues" evidence="9">
    <location>
        <begin position="142"/>
        <end position="151"/>
    </location>
</feature>
<dbReference type="InterPro" id="IPR010462">
    <property type="entry name" value="Ectoine_synth"/>
</dbReference>
<dbReference type="UniPathway" id="UPA00067">
    <property type="reaction ID" value="UER00123"/>
</dbReference>
<dbReference type="PANTHER" id="PTHR39289:SF1">
    <property type="entry name" value="L-ECTOINE SYNTHASE"/>
    <property type="match status" value="1"/>
</dbReference>
<dbReference type="PANTHER" id="PTHR39289">
    <property type="match status" value="1"/>
</dbReference>
<comment type="catalytic activity">
    <reaction evidence="7 8">
        <text>(2S)-4-acetamido-2-aminobutanoate = L-ectoine + H2O</text>
        <dbReference type="Rhea" id="RHEA:17281"/>
        <dbReference type="ChEBI" id="CHEBI:15377"/>
        <dbReference type="ChEBI" id="CHEBI:58515"/>
        <dbReference type="ChEBI" id="CHEBI:58929"/>
        <dbReference type="EC" id="4.2.1.108"/>
    </reaction>
</comment>
<dbReference type="AlphaFoldDB" id="A0A8D5UIH6"/>
<dbReference type="Pfam" id="PF06339">
    <property type="entry name" value="Ectoine_synth"/>
    <property type="match status" value="1"/>
</dbReference>
<protein>
    <recommendedName>
        <fullName evidence="4 8">L-ectoine synthase</fullName>
        <ecNumber evidence="3 8">4.2.1.108</ecNumber>
    </recommendedName>
    <alternativeName>
        <fullName evidence="6 8">N-acetyldiaminobutyrate dehydratase</fullName>
    </alternativeName>
</protein>
<dbReference type="Proteomes" id="UP000677436">
    <property type="component" value="Chromosome"/>
</dbReference>
<evidence type="ECO:0000256" key="2">
    <source>
        <dbReference type="ARBA" id="ARBA00009637"/>
    </source>
</evidence>
<feature type="region of interest" description="Disordered" evidence="9">
    <location>
        <begin position="133"/>
        <end position="157"/>
    </location>
</feature>